<dbReference type="Proteomes" id="UP001472677">
    <property type="component" value="Unassembled WGS sequence"/>
</dbReference>
<organism evidence="1 2">
    <name type="scientific">Hibiscus sabdariffa</name>
    <name type="common">roselle</name>
    <dbReference type="NCBI Taxonomy" id="183260"/>
    <lineage>
        <taxon>Eukaryota</taxon>
        <taxon>Viridiplantae</taxon>
        <taxon>Streptophyta</taxon>
        <taxon>Embryophyta</taxon>
        <taxon>Tracheophyta</taxon>
        <taxon>Spermatophyta</taxon>
        <taxon>Magnoliopsida</taxon>
        <taxon>eudicotyledons</taxon>
        <taxon>Gunneridae</taxon>
        <taxon>Pentapetalae</taxon>
        <taxon>rosids</taxon>
        <taxon>malvids</taxon>
        <taxon>Malvales</taxon>
        <taxon>Malvaceae</taxon>
        <taxon>Malvoideae</taxon>
        <taxon>Hibiscus</taxon>
    </lineage>
</organism>
<reference evidence="1 2" key="1">
    <citation type="journal article" date="2024" name="G3 (Bethesda)">
        <title>Genome assembly of Hibiscus sabdariffa L. provides insights into metabolisms of medicinal natural products.</title>
        <authorList>
            <person name="Kim T."/>
        </authorList>
    </citation>
    <scope>NUCLEOTIDE SEQUENCE [LARGE SCALE GENOMIC DNA]</scope>
    <source>
        <strain evidence="1">TK-2024</strain>
        <tissue evidence="1">Old leaves</tissue>
    </source>
</reference>
<evidence type="ECO:0000313" key="2">
    <source>
        <dbReference type="Proteomes" id="UP001472677"/>
    </source>
</evidence>
<dbReference type="InterPro" id="IPR012675">
    <property type="entry name" value="Beta-grasp_dom_sf"/>
</dbReference>
<comment type="caution">
    <text evidence="1">The sequence shown here is derived from an EMBL/GenBank/DDBJ whole genome shotgun (WGS) entry which is preliminary data.</text>
</comment>
<name>A0ABR2FLL2_9ROSI</name>
<dbReference type="EMBL" id="JBBPBM010000006">
    <property type="protein sequence ID" value="KAK8581863.1"/>
    <property type="molecule type" value="Genomic_DNA"/>
</dbReference>
<dbReference type="PROSITE" id="PS00814">
    <property type="entry name" value="ADX"/>
    <property type="match status" value="1"/>
</dbReference>
<dbReference type="InterPro" id="IPR018298">
    <property type="entry name" value="Adrenodoxin_Fe-S_BS"/>
</dbReference>
<proteinExistence type="predicted"/>
<evidence type="ECO:0000313" key="1">
    <source>
        <dbReference type="EMBL" id="KAK8581863.1"/>
    </source>
</evidence>
<protein>
    <submittedName>
        <fullName evidence="1">Uncharacterized protein</fullName>
    </submittedName>
</protein>
<accession>A0ABR2FLL2</accession>
<dbReference type="Gene3D" id="3.10.20.30">
    <property type="match status" value="1"/>
</dbReference>
<keyword evidence="2" id="KW-1185">Reference proteome</keyword>
<sequence length="108" mass="12671">MKGERPEEGKLLRRRKLGNACWRFKYISDSVSRHQIMLLSRLSRVGFWIAKELTRGRYTCISRTRFRQKALWTIPVFSGACEGSLACSTCHVIVMVFRSSMFRAFEQF</sequence>
<gene>
    <name evidence="1" type="ORF">V6N12_072069</name>
</gene>